<protein>
    <submittedName>
        <fullName evidence="2">Uncharacterized protein</fullName>
    </submittedName>
</protein>
<keyword evidence="3" id="KW-1185">Reference proteome</keyword>
<organism evidence="2 3">
    <name type="scientific">Paramecium primaurelia</name>
    <dbReference type="NCBI Taxonomy" id="5886"/>
    <lineage>
        <taxon>Eukaryota</taxon>
        <taxon>Sar</taxon>
        <taxon>Alveolata</taxon>
        <taxon>Ciliophora</taxon>
        <taxon>Intramacronucleata</taxon>
        <taxon>Oligohymenophorea</taxon>
        <taxon>Peniculida</taxon>
        <taxon>Parameciidae</taxon>
        <taxon>Paramecium</taxon>
    </lineage>
</organism>
<accession>A0A8S1K6Y2</accession>
<comment type="caution">
    <text evidence="2">The sequence shown here is derived from an EMBL/GenBank/DDBJ whole genome shotgun (WGS) entry which is preliminary data.</text>
</comment>
<evidence type="ECO:0000313" key="2">
    <source>
        <dbReference type="EMBL" id="CAD8050567.1"/>
    </source>
</evidence>
<evidence type="ECO:0000313" key="3">
    <source>
        <dbReference type="Proteomes" id="UP000688137"/>
    </source>
</evidence>
<keyword evidence="1" id="KW-0175">Coiled coil</keyword>
<dbReference type="OMA" id="FQYQIDN"/>
<reference evidence="2" key="1">
    <citation type="submission" date="2021-01" db="EMBL/GenBank/DDBJ databases">
        <authorList>
            <consortium name="Genoscope - CEA"/>
            <person name="William W."/>
        </authorList>
    </citation>
    <scope>NUCLEOTIDE SEQUENCE</scope>
</reference>
<sequence>MSLGIDFERYQFDRRLKDLQDKILSLNYRAPQEQVPQVLPVSEPQYLNNQYYPKPIYYSPQLLYEYSQNKNAYTPYFQYQIDNKSQKKEKEEKKRVKELERKYEIQKVQENLAKQQELMMASLKKDILDYIDPIIYGNYRSYQNYVPQYQQQYQILTPQTLNQVPLYLQATNPSQVFSDDNLRNSKSYRSSFQQVGQNSLNLYDHHLSTRI</sequence>
<dbReference type="AlphaFoldDB" id="A0A8S1K6Y2"/>
<dbReference type="EMBL" id="CAJJDM010000012">
    <property type="protein sequence ID" value="CAD8050567.1"/>
    <property type="molecule type" value="Genomic_DNA"/>
</dbReference>
<evidence type="ECO:0000256" key="1">
    <source>
        <dbReference type="SAM" id="Coils"/>
    </source>
</evidence>
<feature type="coiled-coil region" evidence="1">
    <location>
        <begin position="81"/>
        <end position="125"/>
    </location>
</feature>
<name>A0A8S1K6Y2_PARPR</name>
<gene>
    <name evidence="2" type="ORF">PPRIM_AZ9-3.1.T0170122</name>
</gene>
<proteinExistence type="predicted"/>
<dbReference type="Proteomes" id="UP000688137">
    <property type="component" value="Unassembled WGS sequence"/>
</dbReference>